<dbReference type="KEGG" id="tna:CTN_0822"/>
<dbReference type="EMBL" id="CP000916">
    <property type="protein sequence ID" value="ACM22998.1"/>
    <property type="molecule type" value="Genomic_DNA"/>
</dbReference>
<dbReference type="SUPFAM" id="SSF52540">
    <property type="entry name" value="P-loop containing nucleoside triphosphate hydrolases"/>
    <property type="match status" value="2"/>
</dbReference>
<proteinExistence type="predicted"/>
<dbReference type="GO" id="GO:0016887">
    <property type="term" value="F:ATP hydrolysis activity"/>
    <property type="evidence" value="ECO:0007669"/>
    <property type="project" value="InterPro"/>
</dbReference>
<accession>B9K7R5</accession>
<dbReference type="RefSeq" id="WP_015919315.1">
    <property type="nucleotide sequence ID" value="NC_011978.1"/>
</dbReference>
<dbReference type="Proteomes" id="UP000000445">
    <property type="component" value="Chromosome"/>
</dbReference>
<keyword evidence="1" id="KW-0175">Coiled coil</keyword>
<dbReference type="Gene3D" id="3.40.50.300">
    <property type="entry name" value="P-loop containing nucleotide triphosphate hydrolases"/>
    <property type="match status" value="2"/>
</dbReference>
<dbReference type="STRING" id="309803.CTN_0822"/>
<dbReference type="InterPro" id="IPR038729">
    <property type="entry name" value="Rad50/SbcC_AAA"/>
</dbReference>
<evidence type="ECO:0000256" key="1">
    <source>
        <dbReference type="SAM" id="Coils"/>
    </source>
</evidence>
<reference evidence="3 4" key="1">
    <citation type="journal article" date="2009" name="Biosci. Biotechnol. Biochem.">
        <title>WeGAS: a web-based microbial genome annotation system.</title>
        <authorList>
            <person name="Lee D."/>
            <person name="Seo H."/>
            <person name="Park C."/>
            <person name="Park K."/>
        </authorList>
    </citation>
    <scope>NUCLEOTIDE SEQUENCE [LARGE SCALE GENOMIC DNA]</scope>
    <source>
        <strain evidence="4">ATCC 49049 / DSM 4359 / NBRC 107923 / NS-E</strain>
    </source>
</reference>
<protein>
    <submittedName>
        <fullName evidence="3">DNA double-strand break repair rad50 ATPase</fullName>
    </submittedName>
</protein>
<dbReference type="GO" id="GO:0006302">
    <property type="term" value="P:double-strand break repair"/>
    <property type="evidence" value="ECO:0007669"/>
    <property type="project" value="InterPro"/>
</dbReference>
<dbReference type="HOGENOM" id="CLU_004785_1_2_0"/>
<gene>
    <name evidence="3" type="ordered locus">CTN_0822</name>
</gene>
<name>B9K7R5_THENN</name>
<dbReference type="PANTHER" id="PTHR32114:SF2">
    <property type="entry name" value="ABC TRANSPORTER ABCH.3"/>
    <property type="match status" value="1"/>
</dbReference>
<dbReference type="Pfam" id="PF13558">
    <property type="entry name" value="SbcC_Walker_B"/>
    <property type="match status" value="1"/>
</dbReference>
<feature type="coiled-coil region" evidence="1">
    <location>
        <begin position="451"/>
        <end position="705"/>
    </location>
</feature>
<evidence type="ECO:0000259" key="2">
    <source>
        <dbReference type="Pfam" id="PF13476"/>
    </source>
</evidence>
<organism evidence="3 4">
    <name type="scientific">Thermotoga neapolitana (strain ATCC 49049 / DSM 4359 / NBRC 107923 / NS-E)</name>
    <dbReference type="NCBI Taxonomy" id="309803"/>
    <lineage>
        <taxon>Bacteria</taxon>
        <taxon>Thermotogati</taxon>
        <taxon>Thermotogota</taxon>
        <taxon>Thermotogae</taxon>
        <taxon>Thermotogales</taxon>
        <taxon>Thermotogaceae</taxon>
        <taxon>Thermotoga</taxon>
    </lineage>
</organism>
<dbReference type="PANTHER" id="PTHR32114">
    <property type="entry name" value="ABC TRANSPORTER ABCH.3"/>
    <property type="match status" value="1"/>
</dbReference>
<sequence length="853" mass="100261">MRPERLVAKNFLGLKSVDINFEKGITIIEGPNGAGKSSIFEAISFALFGEGIRYGRNVYDYVNTESPERRAQLIFRFERGGKRYEVLREIESGVRKKHSAVLVEVLEEGKKARQAVKVDDVRKKIEEILGVDSRTFTKTIFLPQGKIDELLKSTPGEISRIISDVFLDEDILKRLEDTLNKKMNELNQETSGYERLLSEIISYLDRYRLEDLKKKLSDLLSEKKRLLDEEEKLRGEEKRLSYLVERYREIVEKKERLKKLLQEKTRLEEEVKQERKIKKAKELKPIFEELRIRESNLKRISDEINRYVERLRKLQTERENASKRLLLYEEDLSRKKEQAEKLRRGLEEAEEILERSRPILEKMIRTLESIRQAEEEVEKLHKDLEEKKRELLRIEGIVEEKKTVLEETKKSLAELKKNHLAWLVYQIASQLNDGDTCPVCGGEYHGKAKAVDFDREQFEEMEKRKSSLESEIVILEERKKNLSSAIEETKESLMIREKDLSELRKEKEKMEEDLNRLGYREGMERTLKERRRAVEELEKECRILSEKIISERTKIEQFDDQIRNIMDEMKAKRRELEDSKAELSHLKEDFMKRLEDAGLSVEEFRTLVNEEPKNAEDRLKAVETEIRLLEEDIEKEKDLSPEILEEHKKILDHLEKIKEKLSELNREEGSIRHILEEVKAKEEKRKELESKLLELKKRLEDFGLLKRLLFRKDEFYSYFTEKVLEAVLKRTNSYLEVLTNGRFEIDFVSGKGFVIYDRGTERMASGLSGGESSLIAISLAMSLAEVASGRLDAFFIDEGFSSLDTENKAKVASVLKELKKLNKVIVLITHDREFSNAFERKLRIEEGVVVSNE</sequence>
<dbReference type="AlphaFoldDB" id="B9K7R5"/>
<feature type="coiled-coil region" evidence="1">
    <location>
        <begin position="169"/>
        <end position="418"/>
    </location>
</feature>
<keyword evidence="4" id="KW-1185">Reference proteome</keyword>
<evidence type="ECO:0000313" key="3">
    <source>
        <dbReference type="EMBL" id="ACM22998.1"/>
    </source>
</evidence>
<dbReference type="eggNOG" id="COG0419">
    <property type="taxonomic scope" value="Bacteria"/>
</dbReference>
<dbReference type="Pfam" id="PF13476">
    <property type="entry name" value="AAA_23"/>
    <property type="match status" value="1"/>
</dbReference>
<feature type="domain" description="Rad50/SbcC-type AAA" evidence="2">
    <location>
        <begin position="5"/>
        <end position="271"/>
    </location>
</feature>
<dbReference type="InterPro" id="IPR027417">
    <property type="entry name" value="P-loop_NTPase"/>
</dbReference>
<evidence type="ECO:0000313" key="4">
    <source>
        <dbReference type="Proteomes" id="UP000000445"/>
    </source>
</evidence>